<dbReference type="EMBL" id="LR031880">
    <property type="protein sequence ID" value="VDD61078.1"/>
    <property type="molecule type" value="Genomic_DNA"/>
</dbReference>
<accession>A0A3P6G5Q8</accession>
<reference evidence="1" key="1">
    <citation type="submission" date="2018-11" db="EMBL/GenBank/DDBJ databases">
        <authorList>
            <consortium name="Genoscope - CEA"/>
            <person name="William W."/>
        </authorList>
    </citation>
    <scope>NUCLEOTIDE SEQUENCE</scope>
</reference>
<protein>
    <submittedName>
        <fullName evidence="1">Uncharacterized protein</fullName>
    </submittedName>
</protein>
<evidence type="ECO:0000313" key="1">
    <source>
        <dbReference type="EMBL" id="VDD61078.1"/>
    </source>
</evidence>
<name>A0A3P6G5Q8_BRAOL</name>
<proteinExistence type="predicted"/>
<organism evidence="1">
    <name type="scientific">Brassica oleracea</name>
    <name type="common">Wild cabbage</name>
    <dbReference type="NCBI Taxonomy" id="3712"/>
    <lineage>
        <taxon>Eukaryota</taxon>
        <taxon>Viridiplantae</taxon>
        <taxon>Streptophyta</taxon>
        <taxon>Embryophyta</taxon>
        <taxon>Tracheophyta</taxon>
        <taxon>Spermatophyta</taxon>
        <taxon>Magnoliopsida</taxon>
        <taxon>eudicotyledons</taxon>
        <taxon>Gunneridae</taxon>
        <taxon>Pentapetalae</taxon>
        <taxon>rosids</taxon>
        <taxon>malvids</taxon>
        <taxon>Brassicales</taxon>
        <taxon>Brassicaceae</taxon>
        <taxon>Brassiceae</taxon>
        <taxon>Brassica</taxon>
    </lineage>
</organism>
<sequence>MVNVSGEINALYTELNAKFENLNTHGKKLETQVVETGDTNTSKRQETFIKGKVDEALKCHVNAIDGDFKVESCMSFDSSQWCRLTPREEHPSMD</sequence>
<gene>
    <name evidence="1" type="ORF">BOLC6T36531H</name>
</gene>
<dbReference type="AlphaFoldDB" id="A0A3P6G5Q8"/>